<feature type="domain" description="Glycosyl transferase family 1" evidence="1">
    <location>
        <begin position="229"/>
        <end position="374"/>
    </location>
</feature>
<dbReference type="InterPro" id="IPR050194">
    <property type="entry name" value="Glycosyltransferase_grp1"/>
</dbReference>
<dbReference type="OrthoDB" id="9807414at2"/>
<dbReference type="Proteomes" id="UP000078390">
    <property type="component" value="Unassembled WGS sequence"/>
</dbReference>
<dbReference type="AlphaFoldDB" id="A0A179D2K9"/>
<evidence type="ECO:0000313" key="3">
    <source>
        <dbReference type="EMBL" id="OAQ19868.1"/>
    </source>
</evidence>
<dbReference type="PANTHER" id="PTHR45947">
    <property type="entry name" value="SULFOQUINOVOSYL TRANSFERASE SQD2"/>
    <property type="match status" value="1"/>
</dbReference>
<sequence>MKFFIISHGHPEITKGGGELAAYSHYKGLLKEGHEAYFLARAPEKYLHLGTQIIAFRPREYLFPAAPDLFNLFSHIDLGEDSPLITLLKELKPDVVHFHHYFYIGVDAIYAIKRSFPDTKIVMTLHEYIAICLHNGQMIKPDFSLCYKYSPRDCNECFPQFSPENIFLREMYIKNMFGYVDLFISPSHFLKSRYVEWGIPQEKIVVLENGLPEGERVPPRPAKGVRGRFAYFGQINPYKGVDFLIETFSLLPRSIKQKVKLEIYGTWHPDQSFKERVEKLIKRNRDVVRYHGPYENSELGSLMYNIDWVIMGSIWWENSPLVIQEAFKYGRPVICPDIGGMVEKVKHGYGGLNYRARDHVSLTDLIADIVEGKYDYEDILAKMPSYKPLKQFVREYLDLVAT</sequence>
<comment type="caution">
    <text evidence="3">The sequence shown here is derived from an EMBL/GenBank/DDBJ whole genome shotgun (WGS) entry which is preliminary data.</text>
</comment>
<dbReference type="Pfam" id="PF00534">
    <property type="entry name" value="Glycos_transf_1"/>
    <property type="match status" value="1"/>
</dbReference>
<proteinExistence type="predicted"/>
<evidence type="ECO:0000259" key="2">
    <source>
        <dbReference type="Pfam" id="PF13439"/>
    </source>
</evidence>
<keyword evidence="4" id="KW-1185">Reference proteome</keyword>
<reference evidence="3 4" key="1">
    <citation type="submission" date="2016-04" db="EMBL/GenBank/DDBJ databases">
        <title>Genome analysis of Thermosulfurimonas dismutans, the first thermophilic sulfur-disproportionating bacterium of the phylum Thermodesulfobacteria.</title>
        <authorList>
            <person name="Mardanov A.V."/>
            <person name="Beletsky A.V."/>
            <person name="Kadnikov V.V."/>
            <person name="Slobodkin A.I."/>
            <person name="Ravin N.V."/>
        </authorList>
    </citation>
    <scope>NUCLEOTIDE SEQUENCE [LARGE SCALE GENOMIC DNA]</scope>
    <source>
        <strain evidence="3 4">S95</strain>
    </source>
</reference>
<dbReference type="Gene3D" id="3.40.50.2000">
    <property type="entry name" value="Glycogen Phosphorylase B"/>
    <property type="match status" value="2"/>
</dbReference>
<dbReference type="InterPro" id="IPR028098">
    <property type="entry name" value="Glyco_trans_4-like_N"/>
</dbReference>
<dbReference type="Pfam" id="PF13439">
    <property type="entry name" value="Glyco_transf_4"/>
    <property type="match status" value="1"/>
</dbReference>
<dbReference type="STRING" id="999894.TDIS_2048"/>
<feature type="domain" description="Glycosyltransferase subfamily 4-like N-terminal" evidence="2">
    <location>
        <begin position="16"/>
        <end position="211"/>
    </location>
</feature>
<dbReference type="EMBL" id="LWLG01000022">
    <property type="protein sequence ID" value="OAQ19868.1"/>
    <property type="molecule type" value="Genomic_DNA"/>
</dbReference>
<organism evidence="3 4">
    <name type="scientific">Thermosulfurimonas dismutans</name>
    <dbReference type="NCBI Taxonomy" id="999894"/>
    <lineage>
        <taxon>Bacteria</taxon>
        <taxon>Pseudomonadati</taxon>
        <taxon>Thermodesulfobacteriota</taxon>
        <taxon>Thermodesulfobacteria</taxon>
        <taxon>Thermodesulfobacteriales</taxon>
        <taxon>Thermodesulfobacteriaceae</taxon>
        <taxon>Thermosulfurimonas</taxon>
    </lineage>
</organism>
<name>A0A179D2K9_9BACT</name>
<keyword evidence="3" id="KW-0808">Transferase</keyword>
<dbReference type="InterPro" id="IPR001296">
    <property type="entry name" value="Glyco_trans_1"/>
</dbReference>
<dbReference type="SUPFAM" id="SSF53756">
    <property type="entry name" value="UDP-Glycosyltransferase/glycogen phosphorylase"/>
    <property type="match status" value="1"/>
</dbReference>
<evidence type="ECO:0000259" key="1">
    <source>
        <dbReference type="Pfam" id="PF00534"/>
    </source>
</evidence>
<dbReference type="GO" id="GO:0016757">
    <property type="term" value="F:glycosyltransferase activity"/>
    <property type="evidence" value="ECO:0007669"/>
    <property type="project" value="InterPro"/>
</dbReference>
<protein>
    <submittedName>
        <fullName evidence="3">Glycosyltransferase</fullName>
    </submittedName>
</protein>
<evidence type="ECO:0000313" key="4">
    <source>
        <dbReference type="Proteomes" id="UP000078390"/>
    </source>
</evidence>
<dbReference type="PANTHER" id="PTHR45947:SF13">
    <property type="entry name" value="TRANSFERASE"/>
    <property type="match status" value="1"/>
</dbReference>
<gene>
    <name evidence="3" type="ORF">TDIS_2048</name>
</gene>
<dbReference type="RefSeq" id="WP_068671778.1">
    <property type="nucleotide sequence ID" value="NZ_LWLG01000022.1"/>
</dbReference>
<accession>A0A179D2K9</accession>